<dbReference type="OrthoDB" id="3990054at2759"/>
<protein>
    <recommendedName>
        <fullName evidence="11">Seipin</fullName>
    </recommendedName>
</protein>
<evidence type="ECO:0000256" key="5">
    <source>
        <dbReference type="ARBA" id="ARBA00023098"/>
    </source>
</evidence>
<comment type="subcellular location">
    <subcellularLocation>
        <location evidence="1">Endoplasmic reticulum membrane</location>
        <topology evidence="1">Multi-pass membrane protein</topology>
    </subcellularLocation>
</comment>
<organism evidence="9 10">
    <name type="scientific">Coemansia erecta</name>
    <dbReference type="NCBI Taxonomy" id="147472"/>
    <lineage>
        <taxon>Eukaryota</taxon>
        <taxon>Fungi</taxon>
        <taxon>Fungi incertae sedis</taxon>
        <taxon>Zoopagomycota</taxon>
        <taxon>Kickxellomycotina</taxon>
        <taxon>Kickxellomycetes</taxon>
        <taxon>Kickxellales</taxon>
        <taxon>Kickxellaceae</taxon>
        <taxon>Coemansia</taxon>
    </lineage>
</organism>
<evidence type="ECO:0000256" key="2">
    <source>
        <dbReference type="ARBA" id="ARBA00022692"/>
    </source>
</evidence>
<dbReference type="InterPro" id="IPR009617">
    <property type="entry name" value="Seipin"/>
</dbReference>
<proteinExistence type="predicted"/>
<evidence type="ECO:0000313" key="10">
    <source>
        <dbReference type="Proteomes" id="UP001149813"/>
    </source>
</evidence>
<evidence type="ECO:0000313" key="9">
    <source>
        <dbReference type="EMBL" id="KAJ1724190.1"/>
    </source>
</evidence>
<evidence type="ECO:0000256" key="1">
    <source>
        <dbReference type="ARBA" id="ARBA00004477"/>
    </source>
</evidence>
<feature type="compositionally biased region" description="Basic and acidic residues" evidence="7">
    <location>
        <begin position="308"/>
        <end position="319"/>
    </location>
</feature>
<keyword evidence="3" id="KW-0256">Endoplasmic reticulum</keyword>
<dbReference type="Pfam" id="PF06775">
    <property type="entry name" value="Seipin"/>
    <property type="match status" value="1"/>
</dbReference>
<dbReference type="GO" id="GO:0005789">
    <property type="term" value="C:endoplasmic reticulum membrane"/>
    <property type="evidence" value="ECO:0007669"/>
    <property type="project" value="UniProtKB-SubCell"/>
</dbReference>
<dbReference type="Proteomes" id="UP001149813">
    <property type="component" value="Unassembled WGS sequence"/>
</dbReference>
<evidence type="ECO:0000256" key="8">
    <source>
        <dbReference type="SAM" id="Phobius"/>
    </source>
</evidence>
<evidence type="ECO:0000256" key="6">
    <source>
        <dbReference type="ARBA" id="ARBA00023136"/>
    </source>
</evidence>
<feature type="compositionally biased region" description="Basic residues" evidence="7">
    <location>
        <begin position="290"/>
        <end position="300"/>
    </location>
</feature>
<sequence length="325" mass="35990">MTHLLSSLRRRLPGWLNTRTGLSTGVRLVLATGAIFTVLLSSVSLYLMFYRLYVPTLLHQAPVYLQYPTAAQPANTTAVVSFVTAHDYKFLSTSQAYTVALRFRAPTSEENQRLGSFMVGVELCTARGQVVQAGWRPTLMPYHSPVVRLAQTFLRLPLLVLGVADEAETLHVDMIDGLYDRHFSPVTHARVSLSKPLQTYGAEILIRAQFTGLRYWMYYWRVPTALVFVAAAVVWQMVFTAVAWSVLESYAGKARAGAGARADSPPAEQHVPLELTGPESRSPSTSRSRSQLRRRARGSKSRSASESSHGEASHDEADLRQVPAL</sequence>
<dbReference type="EMBL" id="JANBOJ010000039">
    <property type="protein sequence ID" value="KAJ1724190.1"/>
    <property type="molecule type" value="Genomic_DNA"/>
</dbReference>
<gene>
    <name evidence="9" type="ORF">LPJ53_001528</name>
</gene>
<feature type="transmembrane region" description="Helical" evidence="8">
    <location>
        <begin position="28"/>
        <end position="49"/>
    </location>
</feature>
<dbReference type="CDD" id="cd23995">
    <property type="entry name" value="Seipin_BSCL2_like"/>
    <property type="match status" value="1"/>
</dbReference>
<keyword evidence="6 8" id="KW-0472">Membrane</keyword>
<dbReference type="GO" id="GO:0140042">
    <property type="term" value="P:lipid droplet formation"/>
    <property type="evidence" value="ECO:0007669"/>
    <property type="project" value="UniProtKB-ARBA"/>
</dbReference>
<dbReference type="GO" id="GO:0006629">
    <property type="term" value="P:lipid metabolic process"/>
    <property type="evidence" value="ECO:0007669"/>
    <property type="project" value="UniProtKB-KW"/>
</dbReference>
<dbReference type="PANTHER" id="PTHR21212:SF0">
    <property type="entry name" value="SEIPIN"/>
    <property type="match status" value="1"/>
</dbReference>
<feature type="compositionally biased region" description="Low complexity" evidence="7">
    <location>
        <begin position="280"/>
        <end position="289"/>
    </location>
</feature>
<keyword evidence="5" id="KW-0443">Lipid metabolism</keyword>
<evidence type="ECO:0000256" key="4">
    <source>
        <dbReference type="ARBA" id="ARBA00022989"/>
    </source>
</evidence>
<feature type="region of interest" description="Disordered" evidence="7">
    <location>
        <begin position="258"/>
        <end position="325"/>
    </location>
</feature>
<comment type="caution">
    <text evidence="9">The sequence shown here is derived from an EMBL/GenBank/DDBJ whole genome shotgun (WGS) entry which is preliminary data.</text>
</comment>
<accession>A0A9W7Y3U2</accession>
<dbReference type="AlphaFoldDB" id="A0A9W7Y3U2"/>
<reference evidence="9" key="1">
    <citation type="submission" date="2022-07" db="EMBL/GenBank/DDBJ databases">
        <title>Phylogenomic reconstructions and comparative analyses of Kickxellomycotina fungi.</title>
        <authorList>
            <person name="Reynolds N.K."/>
            <person name="Stajich J.E."/>
            <person name="Barry K."/>
            <person name="Grigoriev I.V."/>
            <person name="Crous P."/>
            <person name="Smith M.E."/>
        </authorList>
    </citation>
    <scope>NUCLEOTIDE SEQUENCE</scope>
    <source>
        <strain evidence="9">NBRC 32514</strain>
    </source>
</reference>
<keyword evidence="10" id="KW-1185">Reference proteome</keyword>
<dbReference type="PANTHER" id="PTHR21212">
    <property type="entry name" value="BERNARDINELLI-SEIP CONGENITAL LIPODYSTROPHY 2 HOMOLOG BSCL2 PROTEIN"/>
    <property type="match status" value="1"/>
</dbReference>
<keyword evidence="2 8" id="KW-0812">Transmembrane</keyword>
<keyword evidence="4 8" id="KW-1133">Transmembrane helix</keyword>
<feature type="transmembrane region" description="Helical" evidence="8">
    <location>
        <begin position="225"/>
        <end position="247"/>
    </location>
</feature>
<evidence type="ECO:0008006" key="11">
    <source>
        <dbReference type="Google" id="ProtNLM"/>
    </source>
</evidence>
<evidence type="ECO:0000256" key="7">
    <source>
        <dbReference type="SAM" id="MobiDB-lite"/>
    </source>
</evidence>
<name>A0A9W7Y3U2_9FUNG</name>
<evidence type="ECO:0000256" key="3">
    <source>
        <dbReference type="ARBA" id="ARBA00022824"/>
    </source>
</evidence>